<evidence type="ECO:0000256" key="1">
    <source>
        <dbReference type="ARBA" id="ARBA00023172"/>
    </source>
</evidence>
<feature type="region of interest" description="Disordered" evidence="2">
    <location>
        <begin position="49"/>
        <end position="75"/>
    </location>
</feature>
<proteinExistence type="predicted"/>
<keyword evidence="1" id="KW-0233">DNA recombination</keyword>
<keyword evidence="4" id="KW-1185">Reference proteome</keyword>
<dbReference type="GO" id="GO:0003677">
    <property type="term" value="F:DNA binding"/>
    <property type="evidence" value="ECO:0007669"/>
    <property type="project" value="InterPro"/>
</dbReference>
<dbReference type="InterPro" id="IPR013762">
    <property type="entry name" value="Integrase-like_cat_sf"/>
</dbReference>
<dbReference type="EMBL" id="LGRX02020293">
    <property type="protein sequence ID" value="KAK3257634.1"/>
    <property type="molecule type" value="Genomic_DNA"/>
</dbReference>
<name>A0AAE0FDB1_9CHLO</name>
<evidence type="ECO:0008006" key="5">
    <source>
        <dbReference type="Google" id="ProtNLM"/>
    </source>
</evidence>
<evidence type="ECO:0000256" key="2">
    <source>
        <dbReference type="SAM" id="MobiDB-lite"/>
    </source>
</evidence>
<dbReference type="GO" id="GO:0006310">
    <property type="term" value="P:DNA recombination"/>
    <property type="evidence" value="ECO:0007669"/>
    <property type="project" value="UniProtKB-KW"/>
</dbReference>
<dbReference type="SUPFAM" id="SSF56349">
    <property type="entry name" value="DNA breaking-rejoining enzymes"/>
    <property type="match status" value="1"/>
</dbReference>
<comment type="caution">
    <text evidence="3">The sequence shown here is derived from an EMBL/GenBank/DDBJ whole genome shotgun (WGS) entry which is preliminary data.</text>
</comment>
<organism evidence="3 4">
    <name type="scientific">Cymbomonas tetramitiformis</name>
    <dbReference type="NCBI Taxonomy" id="36881"/>
    <lineage>
        <taxon>Eukaryota</taxon>
        <taxon>Viridiplantae</taxon>
        <taxon>Chlorophyta</taxon>
        <taxon>Pyramimonadophyceae</taxon>
        <taxon>Pyramimonadales</taxon>
        <taxon>Pyramimonadaceae</taxon>
        <taxon>Cymbomonas</taxon>
    </lineage>
</organism>
<dbReference type="AlphaFoldDB" id="A0AAE0FDB1"/>
<dbReference type="GO" id="GO:0015074">
    <property type="term" value="P:DNA integration"/>
    <property type="evidence" value="ECO:0007669"/>
    <property type="project" value="InterPro"/>
</dbReference>
<dbReference type="Gene3D" id="1.10.443.10">
    <property type="entry name" value="Intergrase catalytic core"/>
    <property type="match status" value="1"/>
</dbReference>
<gene>
    <name evidence="3" type="ORF">CYMTET_33289</name>
</gene>
<evidence type="ECO:0000313" key="4">
    <source>
        <dbReference type="Proteomes" id="UP001190700"/>
    </source>
</evidence>
<dbReference type="InterPro" id="IPR011010">
    <property type="entry name" value="DNA_brk_join_enz"/>
</dbReference>
<evidence type="ECO:0000313" key="3">
    <source>
        <dbReference type="EMBL" id="KAK3257634.1"/>
    </source>
</evidence>
<feature type="region of interest" description="Disordered" evidence="2">
    <location>
        <begin position="333"/>
        <end position="368"/>
    </location>
</feature>
<reference evidence="3 4" key="1">
    <citation type="journal article" date="2015" name="Genome Biol. Evol.">
        <title>Comparative Genomics of a Bacterivorous Green Alga Reveals Evolutionary Causalities and Consequences of Phago-Mixotrophic Mode of Nutrition.</title>
        <authorList>
            <person name="Burns J.A."/>
            <person name="Paasch A."/>
            <person name="Narechania A."/>
            <person name="Kim E."/>
        </authorList>
    </citation>
    <scope>NUCLEOTIDE SEQUENCE [LARGE SCALE GENOMIC DNA]</scope>
    <source>
        <strain evidence="3 4">PLY_AMNH</strain>
    </source>
</reference>
<feature type="non-terminal residue" evidence="3">
    <location>
        <position position="1"/>
    </location>
</feature>
<protein>
    <recommendedName>
        <fullName evidence="5">Tyr recombinase domain-containing protein</fullName>
    </recommendedName>
</protein>
<sequence>WGRQWGRWVMGGGGDGEAVVGEVVDGGGKVMGEAVGVAVESVGEIVGVGEMQSGDSGGEQWGDSGETGDADVQGVWGDGEVVGEVDGEAGGRVGGMGKRMVVGGDGMGGGGMDVGLDPAKGQQAQRVSNAGRTSKTRRAMAKLKVPSTGVADERLWWENFVVDHANFAGIGETTRGPDAASQVAAAPSPFMPRAPKGIVVSATPRTCYFVSDDDKMLVAEKTHQMKRNTPSTRVAILAEGAKVRGLLVARLSEHAWKRPGRALEAGEFQEMQWSLPKLVDENCDIDELPGGEATVDDWCVLTQLLRERVAEMLDFAMKKDSSAAYEDVMSDGFGSKRPRLPSPDPAAKRANTALQRGAGQRGRYRPSGGSSWSCQMCRWAAILEGFFGLFHKGKLTIGKESACNSRAALVRDDVLFTQAGRQFGSGALRALLCATRGRPGDSPLFVAKKLVRKKVQVATLAHTGLVAGVKRLAAAAGLRPEDYAGHSLRRGRATAAMQLEVHTAYIKSQGDWRSDCYERYCMLNAKQRFILPGAMAEAAAALN</sequence>
<accession>A0AAE0FDB1</accession>
<dbReference type="Proteomes" id="UP001190700">
    <property type="component" value="Unassembled WGS sequence"/>
</dbReference>